<organism evidence="9 10">
    <name type="scientific">Wickerhamomyces mucosus</name>
    <dbReference type="NCBI Taxonomy" id="1378264"/>
    <lineage>
        <taxon>Eukaryota</taxon>
        <taxon>Fungi</taxon>
        <taxon>Dikarya</taxon>
        <taxon>Ascomycota</taxon>
        <taxon>Saccharomycotina</taxon>
        <taxon>Saccharomycetes</taxon>
        <taxon>Phaffomycetales</taxon>
        <taxon>Wickerhamomycetaceae</taxon>
        <taxon>Wickerhamomyces</taxon>
    </lineage>
</organism>
<evidence type="ECO:0000256" key="2">
    <source>
        <dbReference type="ARBA" id="ARBA00022833"/>
    </source>
</evidence>
<dbReference type="AlphaFoldDB" id="A0A9P8PFM1"/>
<evidence type="ECO:0000256" key="5">
    <source>
        <dbReference type="ARBA" id="ARBA00023163"/>
    </source>
</evidence>
<reference evidence="9" key="2">
    <citation type="submission" date="2021-01" db="EMBL/GenBank/DDBJ databases">
        <authorList>
            <person name="Schikora-Tamarit M.A."/>
        </authorList>
    </citation>
    <scope>NUCLEOTIDE SEQUENCE</scope>
    <source>
        <strain evidence="9">CBS6341</strain>
    </source>
</reference>
<dbReference type="Proteomes" id="UP000769528">
    <property type="component" value="Unassembled WGS sequence"/>
</dbReference>
<keyword evidence="4" id="KW-0238">DNA-binding</keyword>
<evidence type="ECO:0000256" key="4">
    <source>
        <dbReference type="ARBA" id="ARBA00023125"/>
    </source>
</evidence>
<proteinExistence type="predicted"/>
<keyword evidence="3" id="KW-0805">Transcription regulation</keyword>
<protein>
    <recommendedName>
        <fullName evidence="8">Zn(2)-C6 fungal-type domain-containing protein</fullName>
    </recommendedName>
</protein>
<dbReference type="CDD" id="cd00067">
    <property type="entry name" value="GAL4"/>
    <property type="match status" value="1"/>
</dbReference>
<dbReference type="Pfam" id="PF00172">
    <property type="entry name" value="Zn_clus"/>
    <property type="match status" value="1"/>
</dbReference>
<dbReference type="InterPro" id="IPR001138">
    <property type="entry name" value="Zn2Cys6_DnaBD"/>
</dbReference>
<feature type="region of interest" description="Disordered" evidence="7">
    <location>
        <begin position="399"/>
        <end position="480"/>
    </location>
</feature>
<dbReference type="SMART" id="SM00066">
    <property type="entry name" value="GAL4"/>
    <property type="match status" value="1"/>
</dbReference>
<dbReference type="PROSITE" id="PS00463">
    <property type="entry name" value="ZN2_CY6_FUNGAL_1"/>
    <property type="match status" value="1"/>
</dbReference>
<dbReference type="PROSITE" id="PS50048">
    <property type="entry name" value="ZN2_CY6_FUNGAL_2"/>
    <property type="match status" value="1"/>
</dbReference>
<comment type="caution">
    <text evidence="9">The sequence shown here is derived from an EMBL/GenBank/DDBJ whole genome shotgun (WGS) entry which is preliminary data.</text>
</comment>
<dbReference type="Gene3D" id="4.10.240.10">
    <property type="entry name" value="Zn(2)-C6 fungal-type DNA-binding domain"/>
    <property type="match status" value="1"/>
</dbReference>
<dbReference type="PANTHER" id="PTHR36206:SF12">
    <property type="entry name" value="ASPERCRYPTIN BIOSYNTHESIS CLUSTER-SPECIFIC TRANSCRIPTION REGULATOR ATNN-RELATED"/>
    <property type="match status" value="1"/>
</dbReference>
<evidence type="ECO:0000256" key="1">
    <source>
        <dbReference type="ARBA" id="ARBA00022723"/>
    </source>
</evidence>
<evidence type="ECO:0000256" key="7">
    <source>
        <dbReference type="SAM" id="MobiDB-lite"/>
    </source>
</evidence>
<dbReference type="GO" id="GO:0003677">
    <property type="term" value="F:DNA binding"/>
    <property type="evidence" value="ECO:0007669"/>
    <property type="project" value="UniProtKB-KW"/>
</dbReference>
<dbReference type="SUPFAM" id="SSF57701">
    <property type="entry name" value="Zn2/Cys6 DNA-binding domain"/>
    <property type="match status" value="1"/>
</dbReference>
<dbReference type="GO" id="GO:0008270">
    <property type="term" value="F:zinc ion binding"/>
    <property type="evidence" value="ECO:0007669"/>
    <property type="project" value="InterPro"/>
</dbReference>
<feature type="domain" description="Zn(2)-C6 fungal-type" evidence="8">
    <location>
        <begin position="556"/>
        <end position="584"/>
    </location>
</feature>
<evidence type="ECO:0000259" key="8">
    <source>
        <dbReference type="PROSITE" id="PS50048"/>
    </source>
</evidence>
<dbReference type="EMBL" id="JAEUBF010001281">
    <property type="protein sequence ID" value="KAH3671398.1"/>
    <property type="molecule type" value="Genomic_DNA"/>
</dbReference>
<accession>A0A9P8PFM1</accession>
<name>A0A9P8PFM1_9ASCO</name>
<keyword evidence="2" id="KW-0862">Zinc</keyword>
<keyword evidence="1" id="KW-0479">Metal-binding</keyword>
<gene>
    <name evidence="9" type="ORF">WICMUC_004695</name>
</gene>
<keyword evidence="5" id="KW-0804">Transcription</keyword>
<feature type="compositionally biased region" description="Basic and acidic residues" evidence="7">
    <location>
        <begin position="468"/>
        <end position="477"/>
    </location>
</feature>
<feature type="region of interest" description="Disordered" evidence="7">
    <location>
        <begin position="270"/>
        <end position="312"/>
    </location>
</feature>
<dbReference type="InterPro" id="IPR052360">
    <property type="entry name" value="Transcr_Regulatory_Proteins"/>
</dbReference>
<dbReference type="GO" id="GO:0000981">
    <property type="term" value="F:DNA-binding transcription factor activity, RNA polymerase II-specific"/>
    <property type="evidence" value="ECO:0007669"/>
    <property type="project" value="InterPro"/>
</dbReference>
<dbReference type="PANTHER" id="PTHR36206">
    <property type="entry name" value="ASPERCRYPTIN BIOSYNTHESIS CLUSTER-SPECIFIC TRANSCRIPTION REGULATOR ATNN-RELATED"/>
    <property type="match status" value="1"/>
</dbReference>
<dbReference type="OrthoDB" id="3251668at2759"/>
<evidence type="ECO:0000256" key="6">
    <source>
        <dbReference type="ARBA" id="ARBA00023242"/>
    </source>
</evidence>
<keyword evidence="6" id="KW-0539">Nucleus</keyword>
<reference evidence="9" key="1">
    <citation type="journal article" date="2021" name="Open Biol.">
        <title>Shared evolutionary footprints suggest mitochondrial oxidative damage underlies multiple complex I losses in fungi.</title>
        <authorList>
            <person name="Schikora-Tamarit M.A."/>
            <person name="Marcet-Houben M."/>
            <person name="Nosek J."/>
            <person name="Gabaldon T."/>
        </authorList>
    </citation>
    <scope>NUCLEOTIDE SEQUENCE</scope>
    <source>
        <strain evidence="9">CBS6341</strain>
    </source>
</reference>
<sequence length="641" mass="74071">MSDGNYTPNFLHSQPNHQQQINHIDQGVIPIDSKEEGDNDNNNNNQLVNEFEKFNSINDNYISKNSLWFKHNVPSNSPIESSSIGLKSGSNGNMVQPNLIFSNQNLEKITTQSRINIFKPCKNSFDGLLDAVNAVQNSSDYYNSNLSSFDQQQIETNSNYTHTDPYNFKTKISNIDTNNNISTFGYIVEPNSFNYNYNYDVLDLSYKSKLNQNLNSSFNKPNLYQSSSSSSSSTKKIPFQTFNRSISSSPMQSFETKFPEPKSINEMFQTSSIVQSSDNEIEKSITRRSNKKKDSESSELTPQSTPKPFFLSNGRIYDPENNLPSLNQIIPKDEFPTYRFSYKNPEVLIPNSKQNTLRQRRHSYNVNSHHYNEDYKHEVKSFQNKNKKLKDFAYEMGRIDHEIDGDELLEDEEEEDEDEEEEEEDEDDEDEEVKRPNFYIGHSHNILNDTEDQDDGNETKEEIEEGDDGNHNHDHNALSKKRQTKLIVGNMKTQKNSGQSKDTISKKKLTNKKIAVKVKIKKSIKENIIKPSKTNKQQSKNQQRKKVLILPRSKNGCWTCRIRKKKCSEEKPACHQCLKLELECDGYGAEKPGFMMNTQLQRQKLDDIKIHTSQRKKVGVRKFINENLESRGSKRQKIESN</sequence>
<feature type="compositionally biased region" description="Acidic residues" evidence="7">
    <location>
        <begin position="403"/>
        <end position="431"/>
    </location>
</feature>
<evidence type="ECO:0000256" key="3">
    <source>
        <dbReference type="ARBA" id="ARBA00023015"/>
    </source>
</evidence>
<dbReference type="InterPro" id="IPR036864">
    <property type="entry name" value="Zn2-C6_fun-type_DNA-bd_sf"/>
</dbReference>
<keyword evidence="10" id="KW-1185">Reference proteome</keyword>
<evidence type="ECO:0000313" key="9">
    <source>
        <dbReference type="EMBL" id="KAH3671398.1"/>
    </source>
</evidence>
<evidence type="ECO:0000313" key="10">
    <source>
        <dbReference type="Proteomes" id="UP000769528"/>
    </source>
</evidence>
<feature type="compositionally biased region" description="Acidic residues" evidence="7">
    <location>
        <begin position="449"/>
        <end position="467"/>
    </location>
</feature>